<evidence type="ECO:0000259" key="10">
    <source>
        <dbReference type="PROSITE" id="PS50893"/>
    </source>
</evidence>
<organism evidence="11 12">
    <name type="scientific">Dreissena polymorpha</name>
    <name type="common">Zebra mussel</name>
    <name type="synonym">Mytilus polymorpha</name>
    <dbReference type="NCBI Taxonomy" id="45954"/>
    <lineage>
        <taxon>Eukaryota</taxon>
        <taxon>Metazoa</taxon>
        <taxon>Spiralia</taxon>
        <taxon>Lophotrochozoa</taxon>
        <taxon>Mollusca</taxon>
        <taxon>Bivalvia</taxon>
        <taxon>Autobranchia</taxon>
        <taxon>Heteroconchia</taxon>
        <taxon>Euheterodonta</taxon>
        <taxon>Imparidentia</taxon>
        <taxon>Neoheterodontei</taxon>
        <taxon>Myida</taxon>
        <taxon>Dreissenoidea</taxon>
        <taxon>Dreissenidae</taxon>
        <taxon>Dreissena</taxon>
    </lineage>
</organism>
<dbReference type="GO" id="GO:0016887">
    <property type="term" value="F:ATP hydrolysis activity"/>
    <property type="evidence" value="ECO:0007669"/>
    <property type="project" value="InterPro"/>
</dbReference>
<dbReference type="PROSITE" id="PS50893">
    <property type="entry name" value="ABC_TRANSPORTER_2"/>
    <property type="match status" value="1"/>
</dbReference>
<dbReference type="InterPro" id="IPR003439">
    <property type="entry name" value="ABC_transporter-like_ATP-bd"/>
</dbReference>
<dbReference type="AlphaFoldDB" id="A0A9D4MU43"/>
<dbReference type="InterPro" id="IPR003593">
    <property type="entry name" value="AAA+_ATPase"/>
</dbReference>
<comment type="caution">
    <text evidence="11">The sequence shown here is derived from an EMBL/GenBank/DDBJ whole genome shotgun (WGS) entry which is preliminary data.</text>
</comment>
<comment type="subcellular location">
    <subcellularLocation>
        <location evidence="1">Membrane</location>
        <topology evidence="1">Multi-pass membrane protein</topology>
    </subcellularLocation>
</comment>
<feature type="domain" description="ABC transporter" evidence="10">
    <location>
        <begin position="4"/>
        <end position="247"/>
    </location>
</feature>
<dbReference type="PANTHER" id="PTHR48041:SF63">
    <property type="entry name" value="EARLY GENE AT 23, ISOFORM C"/>
    <property type="match status" value="1"/>
</dbReference>
<dbReference type="SMART" id="SM00382">
    <property type="entry name" value="AAA"/>
    <property type="match status" value="1"/>
</dbReference>
<evidence type="ECO:0000256" key="1">
    <source>
        <dbReference type="ARBA" id="ARBA00004141"/>
    </source>
</evidence>
<feature type="transmembrane region" description="Helical" evidence="9">
    <location>
        <begin position="514"/>
        <end position="541"/>
    </location>
</feature>
<evidence type="ECO:0000313" key="12">
    <source>
        <dbReference type="Proteomes" id="UP000828390"/>
    </source>
</evidence>
<evidence type="ECO:0000256" key="8">
    <source>
        <dbReference type="ARBA" id="ARBA00023136"/>
    </source>
</evidence>
<keyword evidence="7 9" id="KW-1133">Transmembrane helix</keyword>
<evidence type="ECO:0000256" key="2">
    <source>
        <dbReference type="ARBA" id="ARBA00005814"/>
    </source>
</evidence>
<dbReference type="InterPro" id="IPR050352">
    <property type="entry name" value="ABCG_transporters"/>
</dbReference>
<proteinExistence type="inferred from homology"/>
<evidence type="ECO:0000256" key="3">
    <source>
        <dbReference type="ARBA" id="ARBA00022448"/>
    </source>
</evidence>
<evidence type="ECO:0000256" key="5">
    <source>
        <dbReference type="ARBA" id="ARBA00022741"/>
    </source>
</evidence>
<dbReference type="Gene3D" id="3.40.50.300">
    <property type="entry name" value="P-loop containing nucleotide triphosphate hydrolases"/>
    <property type="match status" value="1"/>
</dbReference>
<evidence type="ECO:0000256" key="6">
    <source>
        <dbReference type="ARBA" id="ARBA00022840"/>
    </source>
</evidence>
<dbReference type="PROSITE" id="PS00211">
    <property type="entry name" value="ABC_TRANSPORTER_1"/>
    <property type="match status" value="1"/>
</dbReference>
<feature type="transmembrane region" description="Helical" evidence="9">
    <location>
        <begin position="458"/>
        <end position="476"/>
    </location>
</feature>
<accession>A0A9D4MU43</accession>
<dbReference type="SUPFAM" id="SSF52540">
    <property type="entry name" value="P-loop containing nucleoside triphosphate hydrolases"/>
    <property type="match status" value="1"/>
</dbReference>
<sequence length="829" mass="92834">MKTVSEDNVLSVFGLSLNLKGCDILKKIQFSACSGDLLAVMGESGSGKTTLMNVIAGRQAFTSGKITLNGAPFGKQLRRRLGFVLQNDVFFSNLTLWETLYFTAMIRLPERLSREEKLRRLNEIVDILDIRKCLHTVMGDMFTRGLSGGEKKRASVACELLTDPDILLLDEPTSGLDSSTSLKLVRQLKDFAVTFNKTILVTIHQPSSQTYHLFDTLLLLTRGEVAYFGKAHGSPLDFLGRFGFKCDPLYNPADFLIEVMKESTEKLEEVIKANAESYQTFNAPLKKLEITEGLTNKAFVPDLSAIEKADPEAMHGSQVPLQSKRFSRDCAVDLDDLGLDIQESRDQRWPTGFATQFRMLTWRNYKQSKSRIFEFHDMVHFAILAAIAGVLFFQISKTAEVLRDRMGLIFFCITFWTFEPAIQAVLTFPSERGLITKERSAGAYRLSAYYLARTVSELPLQIVVPTLFYTFVYWMAGLNDVTVFFMTLPILLLSVISAQGFGLLIGALNSNMKVALLAGNTCILTWLLFSGFITQTIPWWLRWARYVSHIQYPLSAITIITFRGLEPVSCNNTAVSSMSKCSDDVNAFITADDILHHAGIALPLHCYISTLAIVCIVVRIAHMVDLTVIDDRYANFKDPINNTLFEKIDKRLNDCTDYPGRTAQTTLDCTDYPDRTAQTTLDCTDYPGRTAPTTLVELHRLPWTAQTTLDCTDYPGRTAPTTLDCTDYPGRTAQTTLVGLHRLPWTAQTTLDCTDYPDRTAQTTLDCTDYPGRTAQTTLDCTDYPGRTALTTLVGLHRLPWTAQTTLDCTDFPGRTAQTTLVGLHRLPW</sequence>
<feature type="transmembrane region" description="Helical" evidence="9">
    <location>
        <begin position="378"/>
        <end position="395"/>
    </location>
</feature>
<dbReference type="InterPro" id="IPR017871">
    <property type="entry name" value="ABC_transporter-like_CS"/>
</dbReference>
<dbReference type="GO" id="GO:0140359">
    <property type="term" value="F:ABC-type transporter activity"/>
    <property type="evidence" value="ECO:0007669"/>
    <property type="project" value="InterPro"/>
</dbReference>
<dbReference type="GO" id="GO:0005524">
    <property type="term" value="F:ATP binding"/>
    <property type="evidence" value="ECO:0007669"/>
    <property type="project" value="UniProtKB-KW"/>
</dbReference>
<name>A0A9D4MU43_DREPO</name>
<dbReference type="EMBL" id="JAIWYP010000001">
    <property type="protein sequence ID" value="KAH3883370.1"/>
    <property type="molecule type" value="Genomic_DNA"/>
</dbReference>
<keyword evidence="12" id="KW-1185">Reference proteome</keyword>
<gene>
    <name evidence="11" type="ORF">DPMN_007325</name>
</gene>
<reference evidence="11" key="2">
    <citation type="submission" date="2020-11" db="EMBL/GenBank/DDBJ databases">
        <authorList>
            <person name="McCartney M.A."/>
            <person name="Auch B."/>
            <person name="Kono T."/>
            <person name="Mallez S."/>
            <person name="Becker A."/>
            <person name="Gohl D.M."/>
            <person name="Silverstein K.A.T."/>
            <person name="Koren S."/>
            <person name="Bechman K.B."/>
            <person name="Herman A."/>
            <person name="Abrahante J.E."/>
            <person name="Garbe J."/>
        </authorList>
    </citation>
    <scope>NUCLEOTIDE SEQUENCE</scope>
    <source>
        <strain evidence="11">Duluth1</strain>
        <tissue evidence="11">Whole animal</tissue>
    </source>
</reference>
<keyword evidence="6" id="KW-0067">ATP-binding</keyword>
<keyword evidence="5" id="KW-0547">Nucleotide-binding</keyword>
<feature type="transmembrane region" description="Helical" evidence="9">
    <location>
        <begin position="407"/>
        <end position="426"/>
    </location>
</feature>
<evidence type="ECO:0000256" key="4">
    <source>
        <dbReference type="ARBA" id="ARBA00022692"/>
    </source>
</evidence>
<keyword evidence="8 9" id="KW-0472">Membrane</keyword>
<dbReference type="InterPro" id="IPR013525">
    <property type="entry name" value="ABC2_TM"/>
</dbReference>
<keyword evidence="3" id="KW-0813">Transport</keyword>
<protein>
    <recommendedName>
        <fullName evidence="10">ABC transporter domain-containing protein</fullName>
    </recommendedName>
</protein>
<evidence type="ECO:0000256" key="9">
    <source>
        <dbReference type="SAM" id="Phobius"/>
    </source>
</evidence>
<comment type="similarity">
    <text evidence="2">Belongs to the ABC transporter superfamily. ABCG family. Eye pigment precursor importer (TC 3.A.1.204) subfamily.</text>
</comment>
<evidence type="ECO:0000313" key="11">
    <source>
        <dbReference type="EMBL" id="KAH3883370.1"/>
    </source>
</evidence>
<dbReference type="Pfam" id="PF01061">
    <property type="entry name" value="ABC2_membrane"/>
    <property type="match status" value="1"/>
</dbReference>
<dbReference type="Proteomes" id="UP000828390">
    <property type="component" value="Unassembled WGS sequence"/>
</dbReference>
<dbReference type="Pfam" id="PF00005">
    <property type="entry name" value="ABC_tran"/>
    <property type="match status" value="1"/>
</dbReference>
<feature type="transmembrane region" description="Helical" evidence="9">
    <location>
        <begin position="483"/>
        <end position="508"/>
    </location>
</feature>
<dbReference type="PANTHER" id="PTHR48041">
    <property type="entry name" value="ABC TRANSPORTER G FAMILY MEMBER 28"/>
    <property type="match status" value="1"/>
</dbReference>
<keyword evidence="4 9" id="KW-0812">Transmembrane</keyword>
<dbReference type="GO" id="GO:0005886">
    <property type="term" value="C:plasma membrane"/>
    <property type="evidence" value="ECO:0007669"/>
    <property type="project" value="TreeGrafter"/>
</dbReference>
<dbReference type="InterPro" id="IPR027417">
    <property type="entry name" value="P-loop_NTPase"/>
</dbReference>
<reference evidence="11" key="1">
    <citation type="journal article" date="2019" name="bioRxiv">
        <title>The Genome of the Zebra Mussel, Dreissena polymorpha: A Resource for Invasive Species Research.</title>
        <authorList>
            <person name="McCartney M.A."/>
            <person name="Auch B."/>
            <person name="Kono T."/>
            <person name="Mallez S."/>
            <person name="Zhang Y."/>
            <person name="Obille A."/>
            <person name="Becker A."/>
            <person name="Abrahante J.E."/>
            <person name="Garbe J."/>
            <person name="Badalamenti J.P."/>
            <person name="Herman A."/>
            <person name="Mangelson H."/>
            <person name="Liachko I."/>
            <person name="Sullivan S."/>
            <person name="Sone E.D."/>
            <person name="Koren S."/>
            <person name="Silverstein K.A.T."/>
            <person name="Beckman K.B."/>
            <person name="Gohl D.M."/>
        </authorList>
    </citation>
    <scope>NUCLEOTIDE SEQUENCE</scope>
    <source>
        <strain evidence="11">Duluth1</strain>
        <tissue evidence="11">Whole animal</tissue>
    </source>
</reference>
<evidence type="ECO:0000256" key="7">
    <source>
        <dbReference type="ARBA" id="ARBA00022989"/>
    </source>
</evidence>